<evidence type="ECO:0000256" key="3">
    <source>
        <dbReference type="ARBA" id="ARBA00022753"/>
    </source>
</evidence>
<dbReference type="Pfam" id="PF00307">
    <property type="entry name" value="CH"/>
    <property type="match status" value="1"/>
</dbReference>
<dbReference type="PANTHER" id="PTHR23167">
    <property type="entry name" value="CALPONIN HOMOLOGY DOMAIN-CONTAINING PROTEIN DDB_G0272472-RELATED"/>
    <property type="match status" value="1"/>
</dbReference>
<dbReference type="Proteomes" id="UP001249851">
    <property type="component" value="Unassembled WGS sequence"/>
</dbReference>
<evidence type="ECO:0000259" key="6">
    <source>
        <dbReference type="PROSITE" id="PS50021"/>
    </source>
</evidence>
<protein>
    <submittedName>
        <fullName evidence="7">Smoothelin-like protein 1</fullName>
    </submittedName>
</protein>
<dbReference type="FunFam" id="1.10.418.10:FF:000023">
    <property type="entry name" value="EH domain-binding protein 1 isoform X1"/>
    <property type="match status" value="1"/>
</dbReference>
<organism evidence="7 8">
    <name type="scientific">Acropora cervicornis</name>
    <name type="common">Staghorn coral</name>
    <dbReference type="NCBI Taxonomy" id="6130"/>
    <lineage>
        <taxon>Eukaryota</taxon>
        <taxon>Metazoa</taxon>
        <taxon>Cnidaria</taxon>
        <taxon>Anthozoa</taxon>
        <taxon>Hexacorallia</taxon>
        <taxon>Scleractinia</taxon>
        <taxon>Astrocoeniina</taxon>
        <taxon>Acroporidae</taxon>
        <taxon>Acropora</taxon>
    </lineage>
</organism>
<feature type="compositionally biased region" description="Basic and acidic residues" evidence="5">
    <location>
        <begin position="109"/>
        <end position="120"/>
    </location>
</feature>
<feature type="compositionally biased region" description="Basic and acidic residues" evidence="5">
    <location>
        <begin position="68"/>
        <end position="91"/>
    </location>
</feature>
<sequence length="604" mass="68118">MATLEEIHRQESSLKQKLEGTKNIAERRKLRAELRDLKEKKEKLTDENGNNTKAPSISSKFSMSVGGAEKERYKERSNVINRDESPARKENVAPPQPQNTRSTFSFKVSKAEEKTSESRTTESNFSGRNIKSNESKNEDVNASHGADSKEEKEKEDGVPRRMSRRSSLAELFKLDQCRSREQSPSSASHVTVTSTPMVQHRQPVETHYDSKTKQDLLQNLGRLRGRRRSVREIERKEELDGLMYVKSGDTVKLVNTSEGDEQVKEQRKIRRSSRKESHEKLKIEDNTISSRNETELPAIQESPRTPKDSPKFGFSSDEPSKKEEPQKTRIWQPPPRAELAPKPASSGRQWSHANSPRPGPPGQRPTRPNSFLPPKNEGSKFGQNGGMGSVKDRMAFFKKAAEDEKKAKAKQFTQKKPPTPTSVNRFNVPSPTSQTSPASQTSSTASTSPASETSPKTPTERVSLKKAPDPNKAPRELKKKPQLKRQMSVSSLILTWCKDVTQEYEGVNITNFSGSFSNGLAFCALIHKFNPDKFDYNSLSAENREYNFQLAFDTGTSVGIPALLDVEDMIRLKKPEPRSVQCYVQMIFSKYRPKDMDMSNLIIA</sequence>
<reference evidence="7" key="2">
    <citation type="journal article" date="2023" name="Science">
        <title>Genomic signatures of disease resistance in endangered staghorn corals.</title>
        <authorList>
            <person name="Vollmer S.V."/>
            <person name="Selwyn J.D."/>
            <person name="Despard B.A."/>
            <person name="Roesel C.L."/>
        </authorList>
    </citation>
    <scope>NUCLEOTIDE SEQUENCE</scope>
    <source>
        <strain evidence="7">K2</strain>
    </source>
</reference>
<feature type="compositionally biased region" description="Basic and acidic residues" evidence="5">
    <location>
        <begin position="390"/>
        <end position="406"/>
    </location>
</feature>
<keyword evidence="8" id="KW-1185">Reference proteome</keyword>
<reference evidence="7" key="1">
    <citation type="journal article" date="2023" name="G3 (Bethesda)">
        <title>Whole genome assembly and annotation of the endangered Caribbean coral Acropora cervicornis.</title>
        <authorList>
            <person name="Selwyn J.D."/>
            <person name="Vollmer S.V."/>
        </authorList>
    </citation>
    <scope>NUCLEOTIDE SEQUENCE</scope>
    <source>
        <strain evidence="7">K2</strain>
    </source>
</reference>
<feature type="compositionally biased region" description="Polar residues" evidence="5">
    <location>
        <begin position="47"/>
        <end position="62"/>
    </location>
</feature>
<proteinExistence type="predicted"/>
<keyword evidence="3" id="KW-0967">Endosome</keyword>
<feature type="region of interest" description="Disordered" evidence="5">
    <location>
        <begin position="253"/>
        <end position="484"/>
    </location>
</feature>
<comment type="subcellular location">
    <subcellularLocation>
        <location evidence="1">Endosome</location>
    </subcellularLocation>
</comment>
<evidence type="ECO:0000256" key="5">
    <source>
        <dbReference type="SAM" id="MobiDB-lite"/>
    </source>
</evidence>
<keyword evidence="2" id="KW-0597">Phosphoprotein</keyword>
<dbReference type="Gene3D" id="1.10.418.10">
    <property type="entry name" value="Calponin-like domain"/>
    <property type="match status" value="1"/>
</dbReference>
<feature type="compositionally biased region" description="Basic and acidic residues" evidence="5">
    <location>
        <begin position="458"/>
        <end position="476"/>
    </location>
</feature>
<feature type="compositionally biased region" description="Basic and acidic residues" evidence="5">
    <location>
        <begin position="230"/>
        <end position="239"/>
    </location>
</feature>
<dbReference type="InterPro" id="IPR050540">
    <property type="entry name" value="F-actin_Monoox_Mical"/>
</dbReference>
<evidence type="ECO:0000256" key="2">
    <source>
        <dbReference type="ARBA" id="ARBA00022553"/>
    </source>
</evidence>
<feature type="compositionally biased region" description="Basic and acidic residues" evidence="5">
    <location>
        <begin position="131"/>
        <end position="159"/>
    </location>
</feature>
<feature type="compositionally biased region" description="Polar residues" evidence="5">
    <location>
        <begin position="182"/>
        <end position="197"/>
    </location>
</feature>
<dbReference type="SUPFAM" id="SSF47576">
    <property type="entry name" value="Calponin-homology domain, CH-domain"/>
    <property type="match status" value="1"/>
</dbReference>
<feature type="domain" description="Calponin-homology (CH)" evidence="6">
    <location>
        <begin position="487"/>
        <end position="592"/>
    </location>
</feature>
<evidence type="ECO:0000256" key="1">
    <source>
        <dbReference type="ARBA" id="ARBA00004177"/>
    </source>
</evidence>
<feature type="compositionally biased region" description="Basic and acidic residues" evidence="5">
    <location>
        <begin position="172"/>
        <end position="181"/>
    </location>
</feature>
<dbReference type="InterPro" id="IPR001715">
    <property type="entry name" value="CH_dom"/>
</dbReference>
<dbReference type="InterPro" id="IPR036872">
    <property type="entry name" value="CH_dom_sf"/>
</dbReference>
<feature type="compositionally biased region" description="Basic and acidic residues" evidence="5">
    <location>
        <begin position="202"/>
        <end position="214"/>
    </location>
</feature>
<dbReference type="EMBL" id="JARQWQ010000004">
    <property type="protein sequence ID" value="KAK2572607.1"/>
    <property type="molecule type" value="Genomic_DNA"/>
</dbReference>
<name>A0AAD9R3Z8_ACRCE</name>
<keyword evidence="4" id="KW-0175">Coiled coil</keyword>
<feature type="compositionally biased region" description="Basic and acidic residues" evidence="5">
    <location>
        <begin position="274"/>
        <end position="285"/>
    </location>
</feature>
<evidence type="ECO:0000256" key="4">
    <source>
        <dbReference type="ARBA" id="ARBA00023054"/>
    </source>
</evidence>
<dbReference type="SMART" id="SM00033">
    <property type="entry name" value="CH"/>
    <property type="match status" value="1"/>
</dbReference>
<evidence type="ECO:0000313" key="8">
    <source>
        <dbReference type="Proteomes" id="UP001249851"/>
    </source>
</evidence>
<gene>
    <name evidence="7" type="ORF">P5673_002879</name>
</gene>
<comment type="caution">
    <text evidence="7">The sequence shown here is derived from an EMBL/GenBank/DDBJ whole genome shotgun (WGS) entry which is preliminary data.</text>
</comment>
<dbReference type="PANTHER" id="PTHR23167:SF46">
    <property type="entry name" value="EPS15 HOMOLOGY DOMAIN CONTAINING PROTEIN-BINDING PROTEIN 1, ISOFORM F"/>
    <property type="match status" value="1"/>
</dbReference>
<dbReference type="AlphaFoldDB" id="A0AAD9R3Z8"/>
<accession>A0AAD9R3Z8</accession>
<evidence type="ECO:0000313" key="7">
    <source>
        <dbReference type="EMBL" id="KAK2572607.1"/>
    </source>
</evidence>
<dbReference type="PROSITE" id="PS50021">
    <property type="entry name" value="CH"/>
    <property type="match status" value="1"/>
</dbReference>
<feature type="compositionally biased region" description="Basic and acidic residues" evidence="5">
    <location>
        <begin position="1"/>
        <end position="46"/>
    </location>
</feature>
<feature type="compositionally biased region" description="Basic and acidic residues" evidence="5">
    <location>
        <begin position="318"/>
        <end position="327"/>
    </location>
</feature>
<feature type="region of interest" description="Disordered" evidence="5">
    <location>
        <begin position="1"/>
        <end position="239"/>
    </location>
</feature>
<dbReference type="GO" id="GO:0005768">
    <property type="term" value="C:endosome"/>
    <property type="evidence" value="ECO:0007669"/>
    <property type="project" value="UniProtKB-SubCell"/>
</dbReference>
<feature type="compositionally biased region" description="Low complexity" evidence="5">
    <location>
        <begin position="429"/>
        <end position="457"/>
    </location>
</feature>